<accession>A0A0G0PZM7</accession>
<protein>
    <recommendedName>
        <fullName evidence="3">BrnT family toxin</fullName>
    </recommendedName>
</protein>
<dbReference type="EMBL" id="LBXN01000018">
    <property type="protein sequence ID" value="KKR33363.1"/>
    <property type="molecule type" value="Genomic_DNA"/>
</dbReference>
<evidence type="ECO:0000313" key="2">
    <source>
        <dbReference type="Proteomes" id="UP000034539"/>
    </source>
</evidence>
<dbReference type="Proteomes" id="UP000034539">
    <property type="component" value="Unassembled WGS sequence"/>
</dbReference>
<evidence type="ECO:0000313" key="1">
    <source>
        <dbReference type="EMBL" id="KKR33363.1"/>
    </source>
</evidence>
<comment type="caution">
    <text evidence="1">The sequence shown here is derived from an EMBL/GenBank/DDBJ whole genome shotgun (WGS) entry which is preliminary data.</text>
</comment>
<gene>
    <name evidence="1" type="ORF">UT63_C0018G0003</name>
</gene>
<name>A0A0G0PZM7_9BACT</name>
<proteinExistence type="predicted"/>
<reference evidence="1 2" key="1">
    <citation type="journal article" date="2015" name="Nature">
        <title>rRNA introns, odd ribosomes, and small enigmatic genomes across a large radiation of phyla.</title>
        <authorList>
            <person name="Brown C.T."/>
            <person name="Hug L.A."/>
            <person name="Thomas B.C."/>
            <person name="Sharon I."/>
            <person name="Castelle C.J."/>
            <person name="Singh A."/>
            <person name="Wilkins M.J."/>
            <person name="Williams K.H."/>
            <person name="Banfield J.F."/>
        </authorList>
    </citation>
    <scope>NUCLEOTIDE SEQUENCE [LARGE SCALE GENOMIC DNA]</scope>
</reference>
<dbReference type="InterPro" id="IPR038573">
    <property type="entry name" value="BrnT_sf"/>
</dbReference>
<dbReference type="Gene3D" id="3.10.450.530">
    <property type="entry name" value="Ribonuclease toxin, BrnT, of type II toxin-antitoxin system"/>
    <property type="match status" value="1"/>
</dbReference>
<sequence length="90" mass="10644">MIQINKIVWDDWNTEHIGKHKVSADEVEEVCRKTQNVLTTYGGRIMVLGRTKEGRFLSVILSPKDEKSYYVVTARDMSQKERKYFYDKNK</sequence>
<evidence type="ECO:0008006" key="3">
    <source>
        <dbReference type="Google" id="ProtNLM"/>
    </source>
</evidence>
<organism evidence="1 2">
    <name type="scientific">Candidatus Gottesmanbacteria bacterium GW2011_GWC2_39_8</name>
    <dbReference type="NCBI Taxonomy" id="1618450"/>
    <lineage>
        <taxon>Bacteria</taxon>
        <taxon>Candidatus Gottesmaniibacteriota</taxon>
    </lineage>
</organism>
<dbReference type="AlphaFoldDB" id="A0A0G0PZM7"/>